<comment type="caution">
    <text evidence="1">The sequence shown here is derived from an EMBL/GenBank/DDBJ whole genome shotgun (WGS) entry which is preliminary data.</text>
</comment>
<protein>
    <recommendedName>
        <fullName evidence="3">Nucleotidyltransferase domain-containing protein</fullName>
    </recommendedName>
</protein>
<gene>
    <name evidence="1" type="ORF">DY240_01985</name>
</gene>
<dbReference type="InterPro" id="IPR043519">
    <property type="entry name" value="NT_sf"/>
</dbReference>
<dbReference type="OrthoDB" id="5179529at2"/>
<keyword evidence="2" id="KW-1185">Reference proteome</keyword>
<dbReference type="EMBL" id="QUAL01000018">
    <property type="protein sequence ID" value="RIQ35899.1"/>
    <property type="molecule type" value="Genomic_DNA"/>
</dbReference>
<organism evidence="1 2">
    <name type="scientific">Jiangella rhizosphaerae</name>
    <dbReference type="NCBI Taxonomy" id="2293569"/>
    <lineage>
        <taxon>Bacteria</taxon>
        <taxon>Bacillati</taxon>
        <taxon>Actinomycetota</taxon>
        <taxon>Actinomycetes</taxon>
        <taxon>Jiangellales</taxon>
        <taxon>Jiangellaceae</taxon>
        <taxon>Jiangella</taxon>
    </lineage>
</organism>
<dbReference type="RefSeq" id="WP_119658299.1">
    <property type="nucleotide sequence ID" value="NZ_QUAL01000018.1"/>
</dbReference>
<evidence type="ECO:0008006" key="3">
    <source>
        <dbReference type="Google" id="ProtNLM"/>
    </source>
</evidence>
<proteinExistence type="predicted"/>
<name>A0A418KWN5_9ACTN</name>
<evidence type="ECO:0000313" key="1">
    <source>
        <dbReference type="EMBL" id="RIQ35899.1"/>
    </source>
</evidence>
<dbReference type="Gene3D" id="3.30.460.10">
    <property type="entry name" value="Beta Polymerase, domain 2"/>
    <property type="match status" value="1"/>
</dbReference>
<dbReference type="Proteomes" id="UP000284057">
    <property type="component" value="Unassembled WGS sequence"/>
</dbReference>
<evidence type="ECO:0000313" key="2">
    <source>
        <dbReference type="Proteomes" id="UP000284057"/>
    </source>
</evidence>
<reference evidence="1 2" key="1">
    <citation type="submission" date="2018-09" db="EMBL/GenBank/DDBJ databases">
        <title>Isolation, diversity and antifungal activity of actinobacteria from wheat.</title>
        <authorList>
            <person name="Han C."/>
        </authorList>
    </citation>
    <scope>NUCLEOTIDE SEQUENCE [LARGE SCALE GENOMIC DNA]</scope>
    <source>
        <strain evidence="1 2">NEAU-YY265</strain>
    </source>
</reference>
<accession>A0A418KWN5</accession>
<sequence length="260" mass="27682">MDADADPWKIVDALAEWAERTPWCDWVELGGSLGRGAGDRVSDVDAGLGVVLDGATYDERRDAALAAAREYAVVADELIQHLGSPEQPADHLVLQYADGRQLSLVVMTADSRPGLAPGSRPVFDRSGRLAEPFSPSTLHATDEARREWAFLGWWGLADVAKHAGRGRVWRAIESLHEVRSFVWRLHAAELGVDYPVFGAVSVQNADLPEPAGLAATLPAAAEPAAIIAAARALGDVLEPLAAPHAVDGVRAEALRRLAAA</sequence>
<dbReference type="AlphaFoldDB" id="A0A418KWN5"/>